<comment type="similarity">
    <text evidence="1">Belongs to the DNA polymerase type-Y family.</text>
</comment>
<reference evidence="4 5" key="1">
    <citation type="submission" date="2014-06" db="EMBL/GenBank/DDBJ databases">
        <title>Draft genome sequence of the putrescine producing strain Lactococcus lactis subsp cremoris GE214.</title>
        <authorList>
            <person name="Ladero V."/>
            <person name="Linares D.M."/>
            <person name="del Rio B."/>
            <person name="Mayo B."/>
            <person name="Martin M.C."/>
            <person name="Fernandez M."/>
            <person name="Alvarez M.A."/>
        </authorList>
    </citation>
    <scope>NUCLEOTIDE SEQUENCE [LARGE SCALE GENOMIC DNA]</scope>
    <source>
        <strain evidence="4 5">GE214</strain>
    </source>
</reference>
<evidence type="ECO:0000259" key="3">
    <source>
        <dbReference type="Pfam" id="PF00817"/>
    </source>
</evidence>
<evidence type="ECO:0000313" key="4">
    <source>
        <dbReference type="EMBL" id="KEY61226.1"/>
    </source>
</evidence>
<evidence type="ECO:0000313" key="5">
    <source>
        <dbReference type="Proteomes" id="UP000028401"/>
    </source>
</evidence>
<organism evidence="4 5">
    <name type="scientific">Lactococcus cremoris subsp. cremoris GE214</name>
    <dbReference type="NCBI Taxonomy" id="1415168"/>
    <lineage>
        <taxon>Bacteria</taxon>
        <taxon>Bacillati</taxon>
        <taxon>Bacillota</taxon>
        <taxon>Bacilli</taxon>
        <taxon>Lactobacillales</taxon>
        <taxon>Streptococcaceae</taxon>
        <taxon>Lactococcus</taxon>
        <taxon>Lactococcus cremoris subsp. cremoris</taxon>
    </lineage>
</organism>
<dbReference type="Pfam" id="PF00817">
    <property type="entry name" value="IMS"/>
    <property type="match status" value="1"/>
</dbReference>
<dbReference type="Gene3D" id="3.30.70.270">
    <property type="match status" value="1"/>
</dbReference>
<accession>A0A084A7E7</accession>
<dbReference type="InterPro" id="IPR001126">
    <property type="entry name" value="UmuC"/>
</dbReference>
<evidence type="ECO:0000256" key="2">
    <source>
        <dbReference type="ARBA" id="ARBA00022457"/>
    </source>
</evidence>
<dbReference type="EMBL" id="AZSI01000207">
    <property type="protein sequence ID" value="KEY61226.1"/>
    <property type="molecule type" value="Genomic_DNA"/>
</dbReference>
<protein>
    <recommendedName>
        <fullName evidence="3">UmuC domain-containing protein</fullName>
    </recommendedName>
</protein>
<dbReference type="InterPro" id="IPR043128">
    <property type="entry name" value="Rev_trsase/Diguanyl_cyclase"/>
</dbReference>
<feature type="non-terminal residue" evidence="4">
    <location>
        <position position="1"/>
    </location>
</feature>
<proteinExistence type="inferred from homology"/>
<evidence type="ECO:0000256" key="1">
    <source>
        <dbReference type="ARBA" id="ARBA00010945"/>
    </source>
</evidence>
<feature type="domain" description="UmuC" evidence="3">
    <location>
        <begin position="15"/>
        <end position="143"/>
    </location>
</feature>
<dbReference type="InterPro" id="IPR043502">
    <property type="entry name" value="DNA/RNA_pol_sf"/>
</dbReference>
<feature type="non-terminal residue" evidence="4">
    <location>
        <position position="148"/>
    </location>
</feature>
<dbReference type="SUPFAM" id="SSF56672">
    <property type="entry name" value="DNA/RNA polymerases"/>
    <property type="match status" value="1"/>
</dbReference>
<gene>
    <name evidence="4" type="ORF">U725_02645</name>
</gene>
<keyword evidence="2" id="KW-0515">Mutator protein</keyword>
<sequence length="148" mass="17288">NYASIECVQRNLNPLTTSLCVMSRADHSKGLTLASSPTFKKVFGMKNVSRASDLPFLIETRKFNYPQWYRTHTDIHGQRTEPTLQYVAFIESWAKRTWIVPPQMQLYVDYKIEVTDILTNYTSIDEIHSYSIDESFLDITESLNFFYP</sequence>
<dbReference type="Proteomes" id="UP000028401">
    <property type="component" value="Unassembled WGS sequence"/>
</dbReference>
<dbReference type="GO" id="GO:0006281">
    <property type="term" value="P:DNA repair"/>
    <property type="evidence" value="ECO:0007669"/>
    <property type="project" value="InterPro"/>
</dbReference>
<name>A0A084A7E7_LACLC</name>
<dbReference type="AlphaFoldDB" id="A0A084A7E7"/>
<comment type="caution">
    <text evidence="4">The sequence shown here is derived from an EMBL/GenBank/DDBJ whole genome shotgun (WGS) entry which is preliminary data.</text>
</comment>